<name>A0A7K3W0Y7_9ACTN</name>
<keyword evidence="1" id="KW-0472">Membrane</keyword>
<dbReference type="RefSeq" id="WP_163481642.1">
    <property type="nucleotide sequence ID" value="NZ_JAAGWF010000009.1"/>
</dbReference>
<dbReference type="AlphaFoldDB" id="A0A7K3W0Y7"/>
<keyword evidence="1" id="KW-1133">Transmembrane helix</keyword>
<organism evidence="2 3">
    <name type="scientific">Geodermatophilus sabuli</name>
    <dbReference type="NCBI Taxonomy" id="1564158"/>
    <lineage>
        <taxon>Bacteria</taxon>
        <taxon>Bacillati</taxon>
        <taxon>Actinomycetota</taxon>
        <taxon>Actinomycetes</taxon>
        <taxon>Geodermatophilales</taxon>
        <taxon>Geodermatophilaceae</taxon>
        <taxon>Geodermatophilus</taxon>
    </lineage>
</organism>
<dbReference type="EMBL" id="JAAGWF010000009">
    <property type="protein sequence ID" value="NEK58288.1"/>
    <property type="molecule type" value="Genomic_DNA"/>
</dbReference>
<sequence>MTAAVLGTGLSARRHHLPAAVAAAAVTALLVLLPPVGDGPGWVGAVAVLQLALVAAWVPATGIPARTGAPALGLAAAAGADLLMVLPERPELGALVAVPGLGLLAVVLHQMLRRAPRQDVVGSMAGVLVLLCAASALAALLRLEAPGAGEAPVTTAVLVVGTTLVVGHLVDSVLPRPPVADGVPCGVPALVLSVLAGAAVALFRHGSGELLEVVTVLTVGLLLGAVAALVGLVAGYVVVGGPGSAWAAPVVQAVLPVAACAPVVVALVLQNAL</sequence>
<feature type="transmembrane region" description="Helical" evidence="1">
    <location>
        <begin position="40"/>
        <end position="60"/>
    </location>
</feature>
<feature type="transmembrane region" description="Helical" evidence="1">
    <location>
        <begin position="92"/>
        <end position="108"/>
    </location>
</feature>
<dbReference type="Proteomes" id="UP000470246">
    <property type="component" value="Unassembled WGS sequence"/>
</dbReference>
<protein>
    <submittedName>
        <fullName evidence="2">Uncharacterized protein</fullName>
    </submittedName>
</protein>
<reference evidence="2 3" key="1">
    <citation type="submission" date="2020-02" db="EMBL/GenBank/DDBJ databases">
        <title>Geodermatophilus sabuli CPCC 205279 I12A-02694.</title>
        <authorList>
            <person name="Jiang Z."/>
        </authorList>
    </citation>
    <scope>NUCLEOTIDE SEQUENCE [LARGE SCALE GENOMIC DNA]</scope>
    <source>
        <strain evidence="2 3">I12A-02694</strain>
    </source>
</reference>
<feature type="transmembrane region" description="Helical" evidence="1">
    <location>
        <begin position="246"/>
        <end position="269"/>
    </location>
</feature>
<feature type="transmembrane region" description="Helical" evidence="1">
    <location>
        <begin position="215"/>
        <end position="239"/>
    </location>
</feature>
<keyword evidence="1" id="KW-0812">Transmembrane</keyword>
<gene>
    <name evidence="2" type="ORF">GCU56_10440</name>
</gene>
<feature type="transmembrane region" description="Helical" evidence="1">
    <location>
        <begin position="153"/>
        <end position="170"/>
    </location>
</feature>
<feature type="transmembrane region" description="Helical" evidence="1">
    <location>
        <begin position="120"/>
        <end position="141"/>
    </location>
</feature>
<comment type="caution">
    <text evidence="2">The sequence shown here is derived from an EMBL/GenBank/DDBJ whole genome shotgun (WGS) entry which is preliminary data.</text>
</comment>
<evidence type="ECO:0000256" key="1">
    <source>
        <dbReference type="SAM" id="Phobius"/>
    </source>
</evidence>
<accession>A0A7K3W0Y7</accession>
<keyword evidence="3" id="KW-1185">Reference proteome</keyword>
<feature type="transmembrane region" description="Helical" evidence="1">
    <location>
        <begin position="182"/>
        <end position="203"/>
    </location>
</feature>
<proteinExistence type="predicted"/>
<evidence type="ECO:0000313" key="3">
    <source>
        <dbReference type="Proteomes" id="UP000470246"/>
    </source>
</evidence>
<evidence type="ECO:0000313" key="2">
    <source>
        <dbReference type="EMBL" id="NEK58288.1"/>
    </source>
</evidence>